<evidence type="ECO:0000313" key="3">
    <source>
        <dbReference type="EMBL" id="SZX77878.1"/>
    </source>
</evidence>
<dbReference type="Pfam" id="PF00300">
    <property type="entry name" value="His_Phos_1"/>
    <property type="match status" value="1"/>
</dbReference>
<dbReference type="InterPro" id="IPR013078">
    <property type="entry name" value="His_Pase_superF_clade-1"/>
</dbReference>
<organism evidence="2 4">
    <name type="scientific">Tetradesmus obliquus</name>
    <name type="common">Green alga</name>
    <name type="synonym">Acutodesmus obliquus</name>
    <dbReference type="NCBI Taxonomy" id="3088"/>
    <lineage>
        <taxon>Eukaryota</taxon>
        <taxon>Viridiplantae</taxon>
        <taxon>Chlorophyta</taxon>
        <taxon>core chlorophytes</taxon>
        <taxon>Chlorophyceae</taxon>
        <taxon>CS clade</taxon>
        <taxon>Sphaeropleales</taxon>
        <taxon>Scenedesmaceae</taxon>
        <taxon>Tetradesmus</taxon>
    </lineage>
</organism>
<dbReference type="PANTHER" id="PTHR47580:SF1">
    <property type="entry name" value="PHOSPHOGLYCERATE MUTASE FAMILY PROTEIN"/>
    <property type="match status" value="1"/>
</dbReference>
<dbReference type="InterPro" id="IPR029033">
    <property type="entry name" value="His_PPase_superfam"/>
</dbReference>
<dbReference type="PANTHER" id="PTHR47580">
    <property type="entry name" value="PHOSPHOGLYCERATE MUTASE FAMILY PROTEIN"/>
    <property type="match status" value="1"/>
</dbReference>
<evidence type="ECO:0000313" key="2">
    <source>
        <dbReference type="EMBL" id="SZX67480.1"/>
    </source>
</evidence>
<proteinExistence type="predicted"/>
<dbReference type="Gene3D" id="3.40.50.1240">
    <property type="entry name" value="Phosphoglycerate mutase-like"/>
    <property type="match status" value="1"/>
</dbReference>
<reference evidence="2 4" key="1">
    <citation type="submission" date="2016-10" db="EMBL/GenBank/DDBJ databases">
        <authorList>
            <person name="Cai Z."/>
        </authorList>
    </citation>
    <scope>NUCLEOTIDE SEQUENCE [LARGE SCALE GENOMIC DNA]</scope>
</reference>
<protein>
    <recommendedName>
        <fullName evidence="5">Phosphoglycerate mutase</fullName>
    </recommendedName>
</protein>
<dbReference type="AlphaFoldDB" id="A0A383VRG4"/>
<gene>
    <name evidence="3" type="ORF">BQ4739_LOCUS18213</name>
    <name evidence="2" type="ORF">BQ4739_LOCUS7870</name>
</gene>
<feature type="region of interest" description="Disordered" evidence="1">
    <location>
        <begin position="1"/>
        <end position="31"/>
    </location>
</feature>
<dbReference type="EMBL" id="FNXT01001297">
    <property type="protein sequence ID" value="SZX77878.1"/>
    <property type="molecule type" value="Genomic_DNA"/>
</dbReference>
<name>A0A383VRG4_TETOB</name>
<accession>A0A383VRG4</accession>
<dbReference type="Proteomes" id="UP000256970">
    <property type="component" value="Unassembled WGS sequence"/>
</dbReference>
<keyword evidence="4" id="KW-1185">Reference proteome</keyword>
<dbReference type="SUPFAM" id="SSF53254">
    <property type="entry name" value="Phosphoglycerate mutase-like"/>
    <property type="match status" value="1"/>
</dbReference>
<evidence type="ECO:0000313" key="4">
    <source>
        <dbReference type="Proteomes" id="UP000256970"/>
    </source>
</evidence>
<evidence type="ECO:0008006" key="5">
    <source>
        <dbReference type="Google" id="ProtNLM"/>
    </source>
</evidence>
<dbReference type="EMBL" id="FNXT01000801">
    <property type="protein sequence ID" value="SZX67480.1"/>
    <property type="molecule type" value="Genomic_DNA"/>
</dbReference>
<evidence type="ECO:0000256" key="1">
    <source>
        <dbReference type="SAM" id="MobiDB-lite"/>
    </source>
</evidence>
<sequence length="324" mass="35279">MQAKRLNHCKISSLGQQHAHTGRRRPATLQQQQRCRPCRGLQEKGWPIGEASAKSEFEGTLLARRQLLHCIAASLVLVQQQLAQPPPAAAGLAQFPASELKNRYILVRAGESESETQDEMLTNPVWKQSGMAGLSSRGKVQVVRQTLPAMETLGVCGEAGCWIWPSITLNTYQTAEIMAGSLGVGRSRIVPEYSFLDARGVGALDGLRVATAAQQVLEGDLLDANWRPPKGYDGTPNESAADVLTRMRQLLSICETQYSGEDVVIVAPDSDTLSILQAAVLGVDLRQHRQLGFRPGEVRVLLLSDKPFDTAPMRLPCPKPPACQ</sequence>